<proteinExistence type="predicted"/>
<evidence type="ECO:0000256" key="1">
    <source>
        <dbReference type="SAM" id="Phobius"/>
    </source>
</evidence>
<sequence length="32" mass="3722">QIDCFIILLLCTVIFCFIINIENQIIVNPINK</sequence>
<name>A0A183KC46_9TREM</name>
<dbReference type="WBParaSite" id="SCUD_0001258701-mRNA-1">
    <property type="protein sequence ID" value="SCUD_0001258701-mRNA-1"/>
    <property type="gene ID" value="SCUD_0001258701"/>
</dbReference>
<reference evidence="2" key="1">
    <citation type="submission" date="2016-06" db="UniProtKB">
        <authorList>
            <consortium name="WormBaseParasite"/>
        </authorList>
    </citation>
    <scope>IDENTIFICATION</scope>
</reference>
<keyword evidence="1" id="KW-0812">Transmembrane</keyword>
<feature type="transmembrane region" description="Helical" evidence="1">
    <location>
        <begin position="6"/>
        <end position="27"/>
    </location>
</feature>
<evidence type="ECO:0000313" key="2">
    <source>
        <dbReference type="WBParaSite" id="SCUD_0001258701-mRNA-1"/>
    </source>
</evidence>
<organism evidence="2">
    <name type="scientific">Schistosoma curassoni</name>
    <dbReference type="NCBI Taxonomy" id="6186"/>
    <lineage>
        <taxon>Eukaryota</taxon>
        <taxon>Metazoa</taxon>
        <taxon>Spiralia</taxon>
        <taxon>Lophotrochozoa</taxon>
        <taxon>Platyhelminthes</taxon>
        <taxon>Trematoda</taxon>
        <taxon>Digenea</taxon>
        <taxon>Strigeidida</taxon>
        <taxon>Schistosomatoidea</taxon>
        <taxon>Schistosomatidae</taxon>
        <taxon>Schistosoma</taxon>
    </lineage>
</organism>
<keyword evidence="1" id="KW-1133">Transmembrane helix</keyword>
<protein>
    <submittedName>
        <fullName evidence="2">NADH dehydrogenase subunit 1</fullName>
    </submittedName>
</protein>
<accession>A0A183KC46</accession>
<dbReference type="AlphaFoldDB" id="A0A183KC46"/>
<keyword evidence="1" id="KW-0472">Membrane</keyword>